<feature type="transmembrane region" description="Helical" evidence="2">
    <location>
        <begin position="86"/>
        <end position="106"/>
    </location>
</feature>
<dbReference type="Gene3D" id="1.25.40.10">
    <property type="entry name" value="Tetratricopeptide repeat domain"/>
    <property type="match status" value="1"/>
</dbReference>
<feature type="transmembrane region" description="Helical" evidence="2">
    <location>
        <begin position="21"/>
        <end position="40"/>
    </location>
</feature>
<dbReference type="EMBL" id="JAGHKO010000014">
    <property type="protein sequence ID" value="MBO9204631.1"/>
    <property type="molecule type" value="Genomic_DNA"/>
</dbReference>
<accession>A0ABS3Z396</accession>
<keyword evidence="2" id="KW-0472">Membrane</keyword>
<dbReference type="InterPro" id="IPR011990">
    <property type="entry name" value="TPR-like_helical_dom_sf"/>
</dbReference>
<reference evidence="3 4" key="1">
    <citation type="submission" date="2021-03" db="EMBL/GenBank/DDBJ databases">
        <title>Assistant Professor.</title>
        <authorList>
            <person name="Huq M.A."/>
        </authorList>
    </citation>
    <scope>NUCLEOTIDE SEQUENCE [LARGE SCALE GENOMIC DNA]</scope>
    <source>
        <strain evidence="3 4">MAH-29</strain>
    </source>
</reference>
<dbReference type="Proteomes" id="UP000677244">
    <property type="component" value="Unassembled WGS sequence"/>
</dbReference>
<evidence type="ECO:0000313" key="4">
    <source>
        <dbReference type="Proteomes" id="UP000677244"/>
    </source>
</evidence>
<feature type="repeat" description="TPR" evidence="1">
    <location>
        <begin position="283"/>
        <end position="316"/>
    </location>
</feature>
<dbReference type="RefSeq" id="WP_209143394.1">
    <property type="nucleotide sequence ID" value="NZ_JAGHKO010000014.1"/>
</dbReference>
<keyword evidence="1" id="KW-0802">TPR repeat</keyword>
<protein>
    <submittedName>
        <fullName evidence="3">Uncharacterized protein</fullName>
    </submittedName>
</protein>
<dbReference type="PROSITE" id="PS50005">
    <property type="entry name" value="TPR"/>
    <property type="match status" value="1"/>
</dbReference>
<keyword evidence="2" id="KW-1133">Transmembrane helix</keyword>
<organism evidence="3 4">
    <name type="scientific">Niastella soli</name>
    <dbReference type="NCBI Taxonomy" id="2821487"/>
    <lineage>
        <taxon>Bacteria</taxon>
        <taxon>Pseudomonadati</taxon>
        <taxon>Bacteroidota</taxon>
        <taxon>Chitinophagia</taxon>
        <taxon>Chitinophagales</taxon>
        <taxon>Chitinophagaceae</taxon>
        <taxon>Niastella</taxon>
    </lineage>
</organism>
<evidence type="ECO:0000256" key="1">
    <source>
        <dbReference type="PROSITE-ProRule" id="PRU00339"/>
    </source>
</evidence>
<evidence type="ECO:0000313" key="3">
    <source>
        <dbReference type="EMBL" id="MBO9204631.1"/>
    </source>
</evidence>
<feature type="transmembrane region" description="Helical" evidence="2">
    <location>
        <begin position="46"/>
        <end position="65"/>
    </location>
</feature>
<comment type="caution">
    <text evidence="3">The sequence shown here is derived from an EMBL/GenBank/DDBJ whole genome shotgun (WGS) entry which is preliminary data.</text>
</comment>
<proteinExistence type="predicted"/>
<name>A0ABS3Z396_9BACT</name>
<dbReference type="InterPro" id="IPR019734">
    <property type="entry name" value="TPR_rpt"/>
</dbReference>
<gene>
    <name evidence="3" type="ORF">J7I42_30365</name>
</gene>
<keyword evidence="4" id="KW-1185">Reference proteome</keyword>
<sequence length="486" mass="54558">MENLFTFIKSETGKYKNVIQTLTGLVSILAGFLSLIASVFDSKSNIAVISIGLFLINLGICNNLLKSKKQSFGVTANRLSNTQIKNVKRLIIASYLLWIFPVYHAINYFQSKGNNCNDTANNIGLIITSFTTSNDDDFSYKLFTLLETELENADTINTIRTEKFINAGNKSYQDSINQLFSSNCYKKGLLVFGKRSNQSKLFDCSIYLNNFLNINPIGIQNKKIINLQNPDLINFSIEYQAQAVSEFILGLLYSNSNNFLQSTIKFQHCSSLVSTDDNKKLKSYCALFIGNNFYKANNYIYAIESYQSGINHDPENAYLHFNLATALLGNNDSLNANEEYNIANNLNNKLVNPLGNIIDLVTVNKGVSLQPTVNHVSFKIQNSISQGDSIPEKYQTLENDDSQSDYYGIMLNNKYGVVNKRGDTIIKCAYDFIDKNVFVYKNQLFFIVGRGQFYGSVDMSGKLVVPIKSSSVENVVSTIRVQMNSK</sequence>
<keyword evidence="2" id="KW-0812">Transmembrane</keyword>
<evidence type="ECO:0000256" key="2">
    <source>
        <dbReference type="SAM" id="Phobius"/>
    </source>
</evidence>
<dbReference type="SUPFAM" id="SSF48452">
    <property type="entry name" value="TPR-like"/>
    <property type="match status" value="1"/>
</dbReference>